<protein>
    <recommendedName>
        <fullName evidence="3">SCP2 domain-containing protein</fullName>
    </recommendedName>
</protein>
<dbReference type="Gene3D" id="3.30.1050.10">
    <property type="entry name" value="SCP2 sterol-binding domain"/>
    <property type="match status" value="1"/>
</dbReference>
<dbReference type="STRING" id="572478.Vdis_0263"/>
<dbReference type="eggNOG" id="arCOG01842">
    <property type="taxonomic scope" value="Archaea"/>
</dbReference>
<dbReference type="SUPFAM" id="SSF55718">
    <property type="entry name" value="SCP-like"/>
    <property type="match status" value="1"/>
</dbReference>
<evidence type="ECO:0008006" key="3">
    <source>
        <dbReference type="Google" id="ProtNLM"/>
    </source>
</evidence>
<keyword evidence="2" id="KW-1185">Reference proteome</keyword>
<dbReference type="InterPro" id="IPR036527">
    <property type="entry name" value="SCP2_sterol-bd_dom_sf"/>
</dbReference>
<proteinExistence type="predicted"/>
<dbReference type="KEGG" id="vdi:Vdis_0263"/>
<name>E1QT80_VULDI</name>
<dbReference type="EMBL" id="CP002100">
    <property type="protein sequence ID" value="ADN49672.1"/>
    <property type="molecule type" value="Genomic_DNA"/>
</dbReference>
<dbReference type="Proteomes" id="UP000006681">
    <property type="component" value="Chromosome"/>
</dbReference>
<dbReference type="HOGENOM" id="CLU_128031_0_0_2"/>
<evidence type="ECO:0000313" key="2">
    <source>
        <dbReference type="Proteomes" id="UP000006681"/>
    </source>
</evidence>
<reference evidence="1 2" key="1">
    <citation type="journal article" date="2010" name="Stand. Genomic Sci.">
        <title>Complete genome sequence of Vulcanisaeta distributa type strain (IC-017).</title>
        <authorList>
            <person name="Mavromatis K."/>
            <person name="Sikorski J."/>
            <person name="Pabst E."/>
            <person name="Teshima H."/>
            <person name="Lapidus A."/>
            <person name="Lucas S."/>
            <person name="Nolan M."/>
            <person name="Glavina Del Rio T."/>
            <person name="Cheng J.F."/>
            <person name="Bruce D."/>
            <person name="Goodwin L."/>
            <person name="Pitluck S."/>
            <person name="Liolios K."/>
            <person name="Ivanova N."/>
            <person name="Mikhailova N."/>
            <person name="Pati A."/>
            <person name="Chen A."/>
            <person name="Palaniappan K."/>
            <person name="Land M."/>
            <person name="Hauser L."/>
            <person name="Chang Y.J."/>
            <person name="Jeffries C.D."/>
            <person name="Rohde M."/>
            <person name="Spring S."/>
            <person name="Goker M."/>
            <person name="Wirth R."/>
            <person name="Woyke T."/>
            <person name="Bristow J."/>
            <person name="Eisen J.A."/>
            <person name="Markowitz V."/>
            <person name="Hugenholtz P."/>
            <person name="Klenk H.P."/>
            <person name="Kyrpides N.C."/>
        </authorList>
    </citation>
    <scope>NUCLEOTIDE SEQUENCE [LARGE SCALE GENOMIC DNA]</scope>
    <source>
        <strain evidence="2">DSM 14429 / JCM 11212 / NBRC 100878 / IC-017</strain>
    </source>
</reference>
<reference evidence="2" key="2">
    <citation type="journal article" date="2010" name="Stand. Genomic Sci.">
        <title>Complete genome sequence of Vulcanisaeta distributa type strain (IC-017T).</title>
        <authorList>
            <person name="Mavromatis K."/>
            <person name="Sikorski J."/>
            <person name="Pabst E."/>
            <person name="Teshima H."/>
            <person name="Lapidus A."/>
            <person name="Lucas S."/>
            <person name="Nolan M."/>
            <person name="Glavina Del Rio T."/>
            <person name="Cheng J."/>
            <person name="Bruce D."/>
            <person name="Goodwin L."/>
            <person name="Pitluck S."/>
            <person name="Liolios K."/>
            <person name="Ivanova N."/>
            <person name="Mikhailova N."/>
            <person name="Pati A."/>
            <person name="Chen A."/>
            <person name="Palaniappan K."/>
            <person name="Land M."/>
            <person name="Hauser L."/>
            <person name="Chang Y."/>
            <person name="Jeffries C."/>
            <person name="Rohde M."/>
            <person name="Spring S."/>
            <person name="Goker M."/>
            <person name="Wirth R."/>
            <person name="Woyke T."/>
            <person name="Bristow J."/>
            <person name="Eisen J."/>
            <person name="Markowitz V."/>
            <person name="Hugenholtz P."/>
            <person name="Klenk H."/>
            <person name="Kyrpides N."/>
        </authorList>
    </citation>
    <scope>NUCLEOTIDE SEQUENCE [LARGE SCALE GENOMIC DNA]</scope>
    <source>
        <strain evidence="2">DSM 14429 / JCM 11212 / NBRC 100878 / IC-017</strain>
    </source>
</reference>
<organism evidence="1 2">
    <name type="scientific">Vulcanisaeta distributa (strain DSM 14429 / JCM 11212 / NBRC 100878 / IC-017)</name>
    <dbReference type="NCBI Taxonomy" id="572478"/>
    <lineage>
        <taxon>Archaea</taxon>
        <taxon>Thermoproteota</taxon>
        <taxon>Thermoprotei</taxon>
        <taxon>Thermoproteales</taxon>
        <taxon>Thermoproteaceae</taxon>
        <taxon>Vulcanisaeta</taxon>
    </lineage>
</organism>
<accession>E1QT80</accession>
<sequence length="181" mass="20174">MYLICMSSEGFIYPSPQWAEAFCKAINENQEYREAAKDWRWDVAFVATNIPENVVDRLSEILGLPKPKDLGVKVDSGAIKLVLRNGTCQGSEFYIDLPVNLPTEIKLPGNIKIGKVDADFVLEATYSLWKDLILGKADPVSSLLSRKIKVKKGSFLTLMQYSSAAVKLANTTRNVPTKFID</sequence>
<dbReference type="AlphaFoldDB" id="E1QT80"/>
<evidence type="ECO:0000313" key="1">
    <source>
        <dbReference type="EMBL" id="ADN49672.1"/>
    </source>
</evidence>
<gene>
    <name evidence="1" type="ordered locus">Vdis_0263</name>
</gene>